<keyword evidence="2" id="KW-0808">Transferase</keyword>
<dbReference type="PANTHER" id="PTHR13090:SF1">
    <property type="entry name" value="ARGININE-HYDROXYLASE NDUFAF5, MITOCHONDRIAL"/>
    <property type="match status" value="1"/>
</dbReference>
<name>A0ABT0YJ62_9BURK</name>
<sequence>MPTSSRIFDPVATAAWWRSGAEAPWLHGEVARRMSGRLEIMKARPRHVLDWWSSRSASRELLREHYPQAELTAVEPTDAARDAWIAAQRRPWWSPSHWAKGPSALAEPQAGAAAAELLWANMVLHWAADPAQMIARWHQALAVDGFLMFSCFGPDTVQELRTLHARHGHGPAGAEFVDMHDLGDMMVQAGFADPVMDMEHITLTWETPEQALAELRTLGRNTHPGRHAGLRTPRWKAALLEQLAAGASRVAISFEIVYGHAFKGAPRASAGGETRVPLADMRAMVRSSQRPR</sequence>
<dbReference type="EMBL" id="JAMKFE010000002">
    <property type="protein sequence ID" value="MCM5678759.1"/>
    <property type="molecule type" value="Genomic_DNA"/>
</dbReference>
<keyword evidence="4" id="KW-1185">Reference proteome</keyword>
<dbReference type="Proteomes" id="UP001165541">
    <property type="component" value="Unassembled WGS sequence"/>
</dbReference>
<dbReference type="RefSeq" id="WP_251776893.1">
    <property type="nucleotide sequence ID" value="NZ_JAMKFE010000002.1"/>
</dbReference>
<dbReference type="SUPFAM" id="SSF53335">
    <property type="entry name" value="S-adenosyl-L-methionine-dependent methyltransferases"/>
    <property type="match status" value="1"/>
</dbReference>
<gene>
    <name evidence="3" type="ORF">M8A51_04335</name>
</gene>
<dbReference type="PANTHER" id="PTHR13090">
    <property type="entry name" value="ARGININE-HYDROXYLASE NDUFAF5, MITOCHONDRIAL"/>
    <property type="match status" value="1"/>
</dbReference>
<dbReference type="Gene3D" id="3.40.50.150">
    <property type="entry name" value="Vaccinia Virus protein VP39"/>
    <property type="match status" value="1"/>
</dbReference>
<evidence type="ECO:0000313" key="3">
    <source>
        <dbReference type="EMBL" id="MCM5678759.1"/>
    </source>
</evidence>
<reference evidence="3" key="1">
    <citation type="submission" date="2022-05" db="EMBL/GenBank/DDBJ databases">
        <title>Schlegelella sp. nov., isolated from mangrove soil.</title>
        <authorList>
            <person name="Liu Y."/>
            <person name="Ge X."/>
            <person name="Liu W."/>
        </authorList>
    </citation>
    <scope>NUCLEOTIDE SEQUENCE</scope>
    <source>
        <strain evidence="3">S2-27</strain>
    </source>
</reference>
<dbReference type="InterPro" id="IPR029063">
    <property type="entry name" value="SAM-dependent_MTases_sf"/>
</dbReference>
<protein>
    <submittedName>
        <fullName evidence="3">Biotin synthase</fullName>
    </submittedName>
</protein>
<keyword evidence="1" id="KW-0489">Methyltransferase</keyword>
<organism evidence="3 4">
    <name type="scientific">Caldimonas mangrovi</name>
    <dbReference type="NCBI Taxonomy" id="2944811"/>
    <lineage>
        <taxon>Bacteria</taxon>
        <taxon>Pseudomonadati</taxon>
        <taxon>Pseudomonadota</taxon>
        <taxon>Betaproteobacteria</taxon>
        <taxon>Burkholderiales</taxon>
        <taxon>Sphaerotilaceae</taxon>
        <taxon>Caldimonas</taxon>
    </lineage>
</organism>
<accession>A0ABT0YJ62</accession>
<proteinExistence type="predicted"/>
<comment type="caution">
    <text evidence="3">The sequence shown here is derived from an EMBL/GenBank/DDBJ whole genome shotgun (WGS) entry which is preliminary data.</text>
</comment>
<evidence type="ECO:0000256" key="2">
    <source>
        <dbReference type="ARBA" id="ARBA00022679"/>
    </source>
</evidence>
<evidence type="ECO:0000256" key="1">
    <source>
        <dbReference type="ARBA" id="ARBA00022603"/>
    </source>
</evidence>
<evidence type="ECO:0000313" key="4">
    <source>
        <dbReference type="Proteomes" id="UP001165541"/>
    </source>
</evidence>
<dbReference type="InterPro" id="IPR050602">
    <property type="entry name" value="Malonyl-ACP_OMT"/>
</dbReference>